<dbReference type="RefSeq" id="WP_167545638.1">
    <property type="nucleotide sequence ID" value="NZ_FOWC01000020.1"/>
</dbReference>
<organism evidence="1 2">
    <name type="scientific">Amycolatopsis rubida</name>
    <dbReference type="NCBI Taxonomy" id="112413"/>
    <lineage>
        <taxon>Bacteria</taxon>
        <taxon>Bacillati</taxon>
        <taxon>Actinomycetota</taxon>
        <taxon>Actinomycetes</taxon>
        <taxon>Pseudonocardiales</taxon>
        <taxon>Pseudonocardiaceae</taxon>
        <taxon>Amycolatopsis</taxon>
    </lineage>
</organism>
<protein>
    <submittedName>
        <fullName evidence="1">Uncharacterized protein</fullName>
    </submittedName>
</protein>
<sequence length="53" mass="5680">MTVVEALLAAAGLAPAPEEIARLEASYPGWAAELRALDEARYEEPAPVFRAEP</sequence>
<proteinExistence type="predicted"/>
<reference evidence="1 2" key="1">
    <citation type="submission" date="2016-10" db="EMBL/GenBank/DDBJ databases">
        <authorList>
            <person name="de Groot N.N."/>
        </authorList>
    </citation>
    <scope>NUCLEOTIDE SEQUENCE [LARGE SCALE GENOMIC DNA]</scope>
    <source>
        <strain evidence="1 2">DSM 44637</strain>
    </source>
</reference>
<dbReference type="AlphaFoldDB" id="A0A1I6AQ04"/>
<name>A0A1I6AQ04_9PSEU</name>
<accession>A0A1I6AQ04</accession>
<dbReference type="EMBL" id="FOWC01000020">
    <property type="protein sequence ID" value="SFQ70736.1"/>
    <property type="molecule type" value="Genomic_DNA"/>
</dbReference>
<evidence type="ECO:0000313" key="1">
    <source>
        <dbReference type="EMBL" id="SFQ70736.1"/>
    </source>
</evidence>
<evidence type="ECO:0000313" key="2">
    <source>
        <dbReference type="Proteomes" id="UP000199137"/>
    </source>
</evidence>
<dbReference type="Proteomes" id="UP000199137">
    <property type="component" value="Unassembled WGS sequence"/>
</dbReference>
<gene>
    <name evidence="1" type="ORF">SAMN05421854_12062</name>
</gene>
<dbReference type="STRING" id="112413.SAMN05421854_12062"/>